<dbReference type="InterPro" id="IPR018124">
    <property type="entry name" value="Calret/calnex_CS"/>
</dbReference>
<keyword evidence="3 9" id="KW-0812">Transmembrane</keyword>
<feature type="region of interest" description="Disordered" evidence="10">
    <location>
        <begin position="488"/>
        <end position="521"/>
    </location>
</feature>
<evidence type="ECO:0000256" key="4">
    <source>
        <dbReference type="ARBA" id="ARBA00022824"/>
    </source>
</evidence>
<evidence type="ECO:0000256" key="5">
    <source>
        <dbReference type="ARBA" id="ARBA00022989"/>
    </source>
</evidence>
<dbReference type="GO" id="GO:0036503">
    <property type="term" value="P:ERAD pathway"/>
    <property type="evidence" value="ECO:0007669"/>
    <property type="project" value="TreeGrafter"/>
</dbReference>
<sequence length="521" mass="57817">MKSFLILIAAATATLTKGFKFTEEFNSLDNWVQPQHSKFVVDVASVYPGIDKDTGLVAADKATHYSIHSPLSPAIHPTHQNTPFLLQYQVKLQDGLDCGGAYIKLFSENIHSHITPDTPYSIMFGPDKCGFTNKVHFIFTHLNPITGEYTQHHLTQPPPIKQSKTSSLYTLSIHPDNSFHIFINGDKARSGSLLTDFDPPVNPPHLIHDPHDSKPGNWVEHAVIPDPSATKPDDWDESQPPYIPDPHSPKPENWRQDLPTFIPDPAITQPQDWDEEEDGEFVPPLIPNPDCENLSGCGTYTPPNIPNPLYKGPWTPPSIVNPDYKGPWSPRKIENPDYFLDNHPHALPPVYAVGFEIWSMSAGILFDNIFIGDDERELAEFTKATYAITKPIEEAREREALEATIDDDVKVRRGLISIARSHLVDFVDRFNTRPLDALRERWDVASVLAACVAVVLTLLTGLLGVLGGASSTAPKAPVKPTQVKMANKLDKKAEKADKGDTPTTTKATANDAHDANLTKRR</sequence>
<evidence type="ECO:0000256" key="9">
    <source>
        <dbReference type="RuleBase" id="RU362126"/>
    </source>
</evidence>
<dbReference type="Proteomes" id="UP000310689">
    <property type="component" value="Unassembled WGS sequence"/>
</dbReference>
<dbReference type="Gene3D" id="2.10.250.10">
    <property type="entry name" value="Calreticulin/calnexin, P domain"/>
    <property type="match status" value="1"/>
</dbReference>
<dbReference type="SUPFAM" id="SSF49899">
    <property type="entry name" value="Concanavalin A-like lectins/glucanases"/>
    <property type="match status" value="1"/>
</dbReference>
<evidence type="ECO:0000313" key="11">
    <source>
        <dbReference type="EMBL" id="TIB34612.1"/>
    </source>
</evidence>
<dbReference type="Pfam" id="PF00262">
    <property type="entry name" value="Calreticulin"/>
    <property type="match status" value="1"/>
</dbReference>
<evidence type="ECO:0000256" key="6">
    <source>
        <dbReference type="ARBA" id="ARBA00023136"/>
    </source>
</evidence>
<proteinExistence type="inferred from homology"/>
<feature type="chain" id="PRO_5021041590" description="Calnexin-like protein" evidence="9">
    <location>
        <begin position="19"/>
        <end position="521"/>
    </location>
</feature>
<keyword evidence="4 9" id="KW-0256">Endoplasmic reticulum</keyword>
<evidence type="ECO:0008006" key="13">
    <source>
        <dbReference type="Google" id="ProtNLM"/>
    </source>
</evidence>
<keyword evidence="7 9" id="KW-0143">Chaperone</keyword>
<dbReference type="InterPro" id="IPR013320">
    <property type="entry name" value="ConA-like_dom_sf"/>
</dbReference>
<reference evidence="11 12" key="1">
    <citation type="submission" date="2019-03" db="EMBL/GenBank/DDBJ databases">
        <title>Sequencing 23 genomes of Wallemia ichthyophaga.</title>
        <authorList>
            <person name="Gostincar C."/>
        </authorList>
    </citation>
    <scope>NUCLEOTIDE SEQUENCE [LARGE SCALE GENOMIC DNA]</scope>
    <source>
        <strain evidence="11 12">EXF-6200</strain>
    </source>
</reference>
<dbReference type="Gene3D" id="2.60.120.200">
    <property type="match status" value="1"/>
</dbReference>
<dbReference type="GO" id="GO:0005509">
    <property type="term" value="F:calcium ion binding"/>
    <property type="evidence" value="ECO:0007669"/>
    <property type="project" value="InterPro"/>
</dbReference>
<dbReference type="EMBL" id="SPOI01000159">
    <property type="protein sequence ID" value="TIB34612.1"/>
    <property type="molecule type" value="Genomic_DNA"/>
</dbReference>
<evidence type="ECO:0000313" key="12">
    <source>
        <dbReference type="Proteomes" id="UP000310689"/>
    </source>
</evidence>
<feature type="region of interest" description="Disordered" evidence="10">
    <location>
        <begin position="210"/>
        <end position="252"/>
    </location>
</feature>
<feature type="signal peptide" evidence="9">
    <location>
        <begin position="1"/>
        <end position="18"/>
    </location>
</feature>
<dbReference type="PANTHER" id="PTHR11073:SF1">
    <property type="entry name" value="CALNEXIN 14D-RELATED"/>
    <property type="match status" value="1"/>
</dbReference>
<dbReference type="AlphaFoldDB" id="A0A4T0J0K1"/>
<feature type="compositionally biased region" description="Basic and acidic residues" evidence="10">
    <location>
        <begin position="488"/>
        <end position="500"/>
    </location>
</feature>
<dbReference type="PANTHER" id="PTHR11073">
    <property type="entry name" value="CALRETICULIN AND CALNEXIN"/>
    <property type="match status" value="1"/>
</dbReference>
<keyword evidence="8" id="KW-1015">Disulfide bond</keyword>
<gene>
    <name evidence="11" type="ORF">E3P86_02788</name>
</gene>
<dbReference type="InterPro" id="IPR001580">
    <property type="entry name" value="Calret/calnex"/>
</dbReference>
<evidence type="ECO:0000256" key="1">
    <source>
        <dbReference type="ARBA" id="ARBA00004389"/>
    </source>
</evidence>
<organism evidence="11 12">
    <name type="scientific">Wallemia ichthyophaga</name>
    <dbReference type="NCBI Taxonomy" id="245174"/>
    <lineage>
        <taxon>Eukaryota</taxon>
        <taxon>Fungi</taxon>
        <taxon>Dikarya</taxon>
        <taxon>Basidiomycota</taxon>
        <taxon>Wallemiomycotina</taxon>
        <taxon>Wallemiomycetes</taxon>
        <taxon>Wallemiales</taxon>
        <taxon>Wallemiaceae</taxon>
        <taxon>Wallemia</taxon>
    </lineage>
</organism>
<evidence type="ECO:0000256" key="2">
    <source>
        <dbReference type="ARBA" id="ARBA00010983"/>
    </source>
</evidence>
<feature type="compositionally biased region" description="Basic and acidic residues" evidence="10">
    <location>
        <begin position="511"/>
        <end position="521"/>
    </location>
</feature>
<comment type="caution">
    <text evidence="11">The sequence shown here is derived from an EMBL/GenBank/DDBJ whole genome shotgun (WGS) entry which is preliminary data.</text>
</comment>
<dbReference type="GO" id="GO:0006457">
    <property type="term" value="P:protein folding"/>
    <property type="evidence" value="ECO:0007669"/>
    <property type="project" value="InterPro"/>
</dbReference>
<dbReference type="PROSITE" id="PS00804">
    <property type="entry name" value="CALRETICULIN_2"/>
    <property type="match status" value="1"/>
</dbReference>
<feature type="disulfide bond" evidence="8">
    <location>
        <begin position="98"/>
        <end position="129"/>
    </location>
</feature>
<comment type="similarity">
    <text evidence="2 9">Belongs to the calreticulin family.</text>
</comment>
<evidence type="ECO:0000256" key="7">
    <source>
        <dbReference type="ARBA" id="ARBA00023186"/>
    </source>
</evidence>
<dbReference type="GO" id="GO:0051082">
    <property type="term" value="F:unfolded protein binding"/>
    <property type="evidence" value="ECO:0007669"/>
    <property type="project" value="InterPro"/>
</dbReference>
<protein>
    <recommendedName>
        <fullName evidence="13">Calnexin-like protein</fullName>
    </recommendedName>
</protein>
<dbReference type="FunFam" id="2.10.250.10:FF:000001">
    <property type="entry name" value="Calnexin homolog"/>
    <property type="match status" value="1"/>
</dbReference>
<keyword evidence="9" id="KW-0732">Signal</keyword>
<comment type="subcellular location">
    <subcellularLocation>
        <location evidence="1">Endoplasmic reticulum membrane</location>
        <topology evidence="1">Single-pass membrane protein</topology>
    </subcellularLocation>
</comment>
<keyword evidence="5 9" id="KW-1133">Transmembrane helix</keyword>
<dbReference type="InterPro" id="IPR009033">
    <property type="entry name" value="Calreticulin/calnexin_P_dom_sf"/>
</dbReference>
<evidence type="ECO:0000256" key="3">
    <source>
        <dbReference type="ARBA" id="ARBA00022692"/>
    </source>
</evidence>
<keyword evidence="6 9" id="KW-0472">Membrane</keyword>
<dbReference type="PRINTS" id="PR00626">
    <property type="entry name" value="CALRETICULIN"/>
</dbReference>
<dbReference type="SUPFAM" id="SSF63887">
    <property type="entry name" value="P-domain of calnexin/calreticulin"/>
    <property type="match status" value="1"/>
</dbReference>
<name>A0A4T0J0K1_WALIC</name>
<accession>A0A4T0J0K1</accession>
<dbReference type="PROSITE" id="PS00803">
    <property type="entry name" value="CALRETICULIN_1"/>
    <property type="match status" value="1"/>
</dbReference>
<evidence type="ECO:0000256" key="8">
    <source>
        <dbReference type="PIRSR" id="PIRSR601580-3"/>
    </source>
</evidence>
<evidence type="ECO:0000256" key="10">
    <source>
        <dbReference type="SAM" id="MobiDB-lite"/>
    </source>
</evidence>
<feature type="transmembrane region" description="Helical" evidence="9">
    <location>
        <begin position="444"/>
        <end position="466"/>
    </location>
</feature>
<dbReference type="GO" id="GO:0005789">
    <property type="term" value="C:endoplasmic reticulum membrane"/>
    <property type="evidence" value="ECO:0007669"/>
    <property type="project" value="UniProtKB-SubCell"/>
</dbReference>